<dbReference type="GO" id="GO:0004497">
    <property type="term" value="F:monooxygenase activity"/>
    <property type="evidence" value="ECO:0007669"/>
    <property type="project" value="UniProtKB-KW"/>
</dbReference>
<keyword evidence="2" id="KW-0349">Heme</keyword>
<evidence type="ECO:0000313" key="7">
    <source>
        <dbReference type="EMBL" id="CAF4193446.1"/>
    </source>
</evidence>
<evidence type="ECO:0000256" key="2">
    <source>
        <dbReference type="ARBA" id="ARBA00022617"/>
    </source>
</evidence>
<dbReference type="Gene3D" id="1.10.630.10">
    <property type="entry name" value="Cytochrome P450"/>
    <property type="match status" value="1"/>
</dbReference>
<dbReference type="AlphaFoldDB" id="A0A820B080"/>
<dbReference type="SUPFAM" id="SSF48264">
    <property type="entry name" value="Cytochrome P450"/>
    <property type="match status" value="1"/>
</dbReference>
<evidence type="ECO:0000256" key="6">
    <source>
        <dbReference type="ARBA" id="ARBA00023033"/>
    </source>
</evidence>
<dbReference type="InterPro" id="IPR036396">
    <property type="entry name" value="Cyt_P450_sf"/>
</dbReference>
<evidence type="ECO:0000256" key="1">
    <source>
        <dbReference type="ARBA" id="ARBA00010617"/>
    </source>
</evidence>
<evidence type="ECO:0000256" key="5">
    <source>
        <dbReference type="ARBA" id="ARBA00023004"/>
    </source>
</evidence>
<dbReference type="PANTHER" id="PTHR24291:SF50">
    <property type="entry name" value="BIFUNCTIONAL ALBAFLAVENONE MONOOXYGENASE_TERPENE SYNTHASE"/>
    <property type="match status" value="1"/>
</dbReference>
<keyword evidence="5" id="KW-0408">Iron</keyword>
<dbReference type="Pfam" id="PF00067">
    <property type="entry name" value="p450"/>
    <property type="match status" value="1"/>
</dbReference>
<dbReference type="InterPro" id="IPR001128">
    <property type="entry name" value="Cyt_P450"/>
</dbReference>
<comment type="caution">
    <text evidence="7">The sequence shown here is derived from an EMBL/GenBank/DDBJ whole genome shotgun (WGS) entry which is preliminary data.</text>
</comment>
<keyword evidence="6" id="KW-0503">Monooxygenase</keyword>
<evidence type="ECO:0008006" key="9">
    <source>
        <dbReference type="Google" id="ProtNLM"/>
    </source>
</evidence>
<dbReference type="GO" id="GO:0016705">
    <property type="term" value="F:oxidoreductase activity, acting on paired donors, with incorporation or reduction of molecular oxygen"/>
    <property type="evidence" value="ECO:0007669"/>
    <property type="project" value="InterPro"/>
</dbReference>
<dbReference type="EMBL" id="CAJOBD010013723">
    <property type="protein sequence ID" value="CAF4193446.1"/>
    <property type="molecule type" value="Genomic_DNA"/>
</dbReference>
<reference evidence="7" key="1">
    <citation type="submission" date="2021-02" db="EMBL/GenBank/DDBJ databases">
        <authorList>
            <person name="Nowell W R."/>
        </authorList>
    </citation>
    <scope>NUCLEOTIDE SEQUENCE</scope>
</reference>
<keyword evidence="3" id="KW-0479">Metal-binding</keyword>
<evidence type="ECO:0000256" key="3">
    <source>
        <dbReference type="ARBA" id="ARBA00022723"/>
    </source>
</evidence>
<dbReference type="GO" id="GO:0005506">
    <property type="term" value="F:iron ion binding"/>
    <property type="evidence" value="ECO:0007669"/>
    <property type="project" value="InterPro"/>
</dbReference>
<organism evidence="7 8">
    <name type="scientific">Rotaria sordida</name>
    <dbReference type="NCBI Taxonomy" id="392033"/>
    <lineage>
        <taxon>Eukaryota</taxon>
        <taxon>Metazoa</taxon>
        <taxon>Spiralia</taxon>
        <taxon>Gnathifera</taxon>
        <taxon>Rotifera</taxon>
        <taxon>Eurotatoria</taxon>
        <taxon>Bdelloidea</taxon>
        <taxon>Philodinida</taxon>
        <taxon>Philodinidae</taxon>
        <taxon>Rotaria</taxon>
    </lineage>
</organism>
<dbReference type="PANTHER" id="PTHR24291">
    <property type="entry name" value="CYTOCHROME P450 FAMILY 4"/>
    <property type="match status" value="1"/>
</dbReference>
<name>A0A820B080_9BILA</name>
<evidence type="ECO:0000313" key="8">
    <source>
        <dbReference type="Proteomes" id="UP000663836"/>
    </source>
</evidence>
<dbReference type="Proteomes" id="UP000663836">
    <property type="component" value="Unassembled WGS sequence"/>
</dbReference>
<evidence type="ECO:0000256" key="4">
    <source>
        <dbReference type="ARBA" id="ARBA00023002"/>
    </source>
</evidence>
<keyword evidence="4" id="KW-0560">Oxidoreductase</keyword>
<sequence length="142" mass="16399">LSRSNAENYIKSSLFNVLFIPIIGRHNLLVAKVCKEVINETLCLYPSATVVVRYYVCEHIIGIEHQLRIPKDATIVVNSNILHRQSNLWSRSLEFDHNCWMRDPETNFKSKLPDPFAYLHFAAEPRNCIGQNFALLLEAKIM</sequence>
<gene>
    <name evidence="7" type="ORF">JBS370_LOCUS36147</name>
</gene>
<accession>A0A820B080</accession>
<comment type="similarity">
    <text evidence="1">Belongs to the cytochrome P450 family.</text>
</comment>
<feature type="non-terminal residue" evidence="7">
    <location>
        <position position="142"/>
    </location>
</feature>
<dbReference type="GO" id="GO:0020037">
    <property type="term" value="F:heme binding"/>
    <property type="evidence" value="ECO:0007669"/>
    <property type="project" value="InterPro"/>
</dbReference>
<dbReference type="InterPro" id="IPR050196">
    <property type="entry name" value="Cytochrome_P450_Monoox"/>
</dbReference>
<proteinExistence type="inferred from homology"/>
<protein>
    <recommendedName>
        <fullName evidence="9">Cytochrome P450</fullName>
    </recommendedName>
</protein>